<keyword evidence="3" id="KW-1185">Reference proteome</keyword>
<dbReference type="EMBL" id="JBHSRG010000010">
    <property type="protein sequence ID" value="MFC6122571.1"/>
    <property type="molecule type" value="Genomic_DNA"/>
</dbReference>
<evidence type="ECO:0000313" key="2">
    <source>
        <dbReference type="EMBL" id="MFC6122571.1"/>
    </source>
</evidence>
<gene>
    <name evidence="2" type="ORF">ACFPZP_16070</name>
</gene>
<evidence type="ECO:0000256" key="1">
    <source>
        <dbReference type="SAM" id="Coils"/>
    </source>
</evidence>
<keyword evidence="1" id="KW-0175">Coiled coil</keyword>
<sequence length="107" mass="11699">MKYIVTGSANLRFADGTSFSLTPGIHDDFPEEVKAHWAFSHHAEKITDDAAAVHFVSEEDLKAQLAALTETNAELTQQLTARDTELEDLKAQLAALNADKSGKTDKK</sequence>
<name>A0ABW1Q386_9ENTR</name>
<protein>
    <recommendedName>
        <fullName evidence="4">Bacteriophage protein</fullName>
    </recommendedName>
</protein>
<feature type="coiled-coil region" evidence="1">
    <location>
        <begin position="58"/>
        <end position="106"/>
    </location>
</feature>
<dbReference type="RefSeq" id="WP_378109100.1">
    <property type="nucleotide sequence ID" value="NZ_JBHSRG010000010.1"/>
</dbReference>
<reference evidence="3" key="1">
    <citation type="journal article" date="2019" name="Int. J. Syst. Evol. Microbiol.">
        <title>The Global Catalogue of Microorganisms (GCM) 10K type strain sequencing project: providing services to taxonomists for standard genome sequencing and annotation.</title>
        <authorList>
            <consortium name="The Broad Institute Genomics Platform"/>
            <consortium name="The Broad Institute Genome Sequencing Center for Infectious Disease"/>
            <person name="Wu L."/>
            <person name="Ma J."/>
        </authorList>
    </citation>
    <scope>NUCLEOTIDE SEQUENCE [LARGE SCALE GENOMIC DNA]</scope>
    <source>
        <strain evidence="3">JCM30009</strain>
    </source>
</reference>
<organism evidence="2 3">
    <name type="scientific">Citrobacter bitternis</name>
    <dbReference type="NCBI Taxonomy" id="1585982"/>
    <lineage>
        <taxon>Bacteria</taxon>
        <taxon>Pseudomonadati</taxon>
        <taxon>Pseudomonadota</taxon>
        <taxon>Gammaproteobacteria</taxon>
        <taxon>Enterobacterales</taxon>
        <taxon>Enterobacteriaceae</taxon>
        <taxon>Citrobacter</taxon>
    </lineage>
</organism>
<proteinExistence type="predicted"/>
<accession>A0ABW1Q386</accession>
<dbReference type="Proteomes" id="UP001596169">
    <property type="component" value="Unassembled WGS sequence"/>
</dbReference>
<comment type="caution">
    <text evidence="2">The sequence shown here is derived from an EMBL/GenBank/DDBJ whole genome shotgun (WGS) entry which is preliminary data.</text>
</comment>
<evidence type="ECO:0000313" key="3">
    <source>
        <dbReference type="Proteomes" id="UP001596169"/>
    </source>
</evidence>
<evidence type="ECO:0008006" key="4">
    <source>
        <dbReference type="Google" id="ProtNLM"/>
    </source>
</evidence>